<dbReference type="Pfam" id="PF24984">
    <property type="entry name" value="HEAT_EF3_GNC1"/>
    <property type="match status" value="1"/>
</dbReference>
<dbReference type="Pfam" id="PF24987">
    <property type="entry name" value="HEAT_EF3_N"/>
    <property type="match status" value="2"/>
</dbReference>
<reference evidence="8" key="1">
    <citation type="submission" date="2019-08" db="EMBL/GenBank/DDBJ databases">
        <title>The improved chromosome-level genome for the pearl oyster Pinctada fucata martensii using PacBio sequencing and Hi-C.</title>
        <authorList>
            <person name="Zheng Z."/>
        </authorList>
    </citation>
    <scope>NUCLEOTIDE SEQUENCE</scope>
    <source>
        <strain evidence="8">ZZ-2019</strain>
        <tissue evidence="8">Adductor muscle</tissue>
    </source>
</reference>
<evidence type="ECO:0000256" key="6">
    <source>
        <dbReference type="SAM" id="MobiDB-lite"/>
    </source>
</evidence>
<dbReference type="Pfam" id="PF23271">
    <property type="entry name" value="HEAT_GCN1"/>
    <property type="match status" value="1"/>
</dbReference>
<evidence type="ECO:0000256" key="5">
    <source>
        <dbReference type="SAM" id="Coils"/>
    </source>
</evidence>
<dbReference type="InterPro" id="IPR056810">
    <property type="entry name" value="GNC1-like_N"/>
</dbReference>
<dbReference type="GO" id="GO:0019887">
    <property type="term" value="F:protein kinase regulator activity"/>
    <property type="evidence" value="ECO:0007669"/>
    <property type="project" value="TreeGrafter"/>
</dbReference>
<dbReference type="Proteomes" id="UP001186944">
    <property type="component" value="Unassembled WGS sequence"/>
</dbReference>
<feature type="repeat" description="HEAT" evidence="4">
    <location>
        <begin position="1898"/>
        <end position="1936"/>
    </location>
</feature>
<dbReference type="FunFam" id="1.25.10.10:FF:000090">
    <property type="entry name" value="eIF-2-alpha kinase activator GCN1"/>
    <property type="match status" value="1"/>
</dbReference>
<evidence type="ECO:0000256" key="4">
    <source>
        <dbReference type="PROSITE-ProRule" id="PRU00103"/>
    </source>
</evidence>
<dbReference type="InterPro" id="IPR021133">
    <property type="entry name" value="HEAT_type_2"/>
</dbReference>
<organism evidence="8 9">
    <name type="scientific">Pinctada imbricata</name>
    <name type="common">Atlantic pearl-oyster</name>
    <name type="synonym">Pinctada martensii</name>
    <dbReference type="NCBI Taxonomy" id="66713"/>
    <lineage>
        <taxon>Eukaryota</taxon>
        <taxon>Metazoa</taxon>
        <taxon>Spiralia</taxon>
        <taxon>Lophotrochozoa</taxon>
        <taxon>Mollusca</taxon>
        <taxon>Bivalvia</taxon>
        <taxon>Autobranchia</taxon>
        <taxon>Pteriomorphia</taxon>
        <taxon>Pterioida</taxon>
        <taxon>Pterioidea</taxon>
        <taxon>Pteriidae</taxon>
        <taxon>Pinctada</taxon>
    </lineage>
</organism>
<accession>A0AA88XL84</accession>
<evidence type="ECO:0000259" key="7">
    <source>
        <dbReference type="SMART" id="SM01349"/>
    </source>
</evidence>
<dbReference type="InterPro" id="IPR034085">
    <property type="entry name" value="TOG"/>
</dbReference>
<evidence type="ECO:0000313" key="8">
    <source>
        <dbReference type="EMBL" id="KAK3084971.1"/>
    </source>
</evidence>
<dbReference type="SUPFAM" id="SSF48371">
    <property type="entry name" value="ARM repeat"/>
    <property type="match status" value="3"/>
</dbReference>
<feature type="coiled-coil region" evidence="5">
    <location>
        <begin position="1123"/>
        <end position="1151"/>
    </location>
</feature>
<feature type="repeat" description="HEAT" evidence="4">
    <location>
        <begin position="1940"/>
        <end position="1978"/>
    </location>
</feature>
<feature type="compositionally biased region" description="Basic and acidic residues" evidence="6">
    <location>
        <begin position="195"/>
        <end position="208"/>
    </location>
</feature>
<dbReference type="EMBL" id="VSWD01000013">
    <property type="protein sequence ID" value="KAK3084971.1"/>
    <property type="molecule type" value="Genomic_DNA"/>
</dbReference>
<evidence type="ECO:0000256" key="2">
    <source>
        <dbReference type="ARBA" id="ARBA00022553"/>
    </source>
</evidence>
<feature type="domain" description="TOG" evidence="7">
    <location>
        <begin position="1644"/>
        <end position="1880"/>
    </location>
</feature>
<protein>
    <recommendedName>
        <fullName evidence="7">TOG domain-containing protein</fullName>
    </recommendedName>
</protein>
<dbReference type="FunFam" id="1.25.10.10:FF:000096">
    <property type="entry name" value="eIF-2-alpha kinase activator gcn1"/>
    <property type="match status" value="1"/>
</dbReference>
<keyword evidence="3" id="KW-0677">Repeat</keyword>
<dbReference type="InterPro" id="IPR016024">
    <property type="entry name" value="ARM-type_fold"/>
</dbReference>
<evidence type="ECO:0000256" key="3">
    <source>
        <dbReference type="ARBA" id="ARBA00022737"/>
    </source>
</evidence>
<dbReference type="GO" id="GO:0006417">
    <property type="term" value="P:regulation of translation"/>
    <property type="evidence" value="ECO:0007669"/>
    <property type="project" value="TreeGrafter"/>
</dbReference>
<dbReference type="PROSITE" id="PS50077">
    <property type="entry name" value="HEAT_REPEAT"/>
    <property type="match status" value="5"/>
</dbReference>
<feature type="repeat" description="HEAT" evidence="4">
    <location>
        <begin position="1821"/>
        <end position="1858"/>
    </location>
</feature>
<dbReference type="InterPro" id="IPR057546">
    <property type="entry name" value="HEAT_GCN1"/>
</dbReference>
<name>A0AA88XL84_PINIB</name>
<comment type="caution">
    <text evidence="8">The sequence shown here is derived from an EMBL/GenBank/DDBJ whole genome shotgun (WGS) entry which is preliminary data.</text>
</comment>
<dbReference type="PANTHER" id="PTHR23346">
    <property type="entry name" value="TRANSLATIONAL ACTIVATOR GCN1-RELATED"/>
    <property type="match status" value="1"/>
</dbReference>
<dbReference type="Gene3D" id="1.25.10.10">
    <property type="entry name" value="Leucine-rich Repeat Variant"/>
    <property type="match status" value="7"/>
</dbReference>
<dbReference type="GO" id="GO:0034198">
    <property type="term" value="P:cellular response to amino acid starvation"/>
    <property type="evidence" value="ECO:0007669"/>
    <property type="project" value="TreeGrafter"/>
</dbReference>
<dbReference type="Pfam" id="PF13513">
    <property type="entry name" value="HEAT_EZ"/>
    <property type="match status" value="1"/>
</dbReference>
<keyword evidence="9" id="KW-1185">Reference proteome</keyword>
<dbReference type="Pfam" id="PF24993">
    <property type="entry name" value="GNC1_N"/>
    <property type="match status" value="1"/>
</dbReference>
<feature type="repeat" description="HEAT" evidence="4">
    <location>
        <begin position="2060"/>
        <end position="2096"/>
    </location>
</feature>
<sequence>MSKLTSKMDALETATSGRLKLVEDKVQKLEEEIDEKIDRKIGAKKENLIQEVSTKVRESLQGEVRKEVKEIEDQKARSLNLVCFNLTESKSQISSERKEHDLVLFKKLCSHIGVTKLDINTLFRMGKPTTDSSKPRPLKIIFNNKKERKAVMDNTSKIKNISEETGLNRCVVVKDLTIRQREENKNRRKSRQTHRKEIFSPTEDKDNYNDTTLTHETPTHNIRPIRKHQVSFRLNRQPPTRMMHSESDLDMSVTENNDSISPLDDTNDITVPGGIDMLTVNALNCSAIDSSADLLKKFAQRITAPSSKERVGLLRELAERVGKSEIPENAVKGIFKYLTLTVGKYEDKASRRAVLELVQAVTKAYPDSALTNVTSALTSEAETQKKRAHASRSSSGDSLFCLTWTCVVMREIYMTGGAKKDGDLKKLVMVQCGLVYGALAANFQSLSDSTYRKMAAIFRCVPDGPSRYSKLLLEVESSPYILSAAGLLVKFLQESKNQKLIDEIKKPLLDLYMKQILGSRTKPNRQLLVTCNHILRQITHSEFKDQILPALQKAMLRSPEIILQSVGTLMEGVTLDLGTYAQDLAKPLGVQLISKDKETRDDACQAFQNLAKQCSDPGHMEKLVMHLFAILNGSEGKLSVADQRISVLLALGNVSVNTVSGANTLQNLSTTVAEKFIPFLQSEAHEGTLVHALSMLSLWCVKFYTCVPDKLIQWFKKGITLKTSTSAVRNAYLQCMNASFHGDTLPQAVDMMDVLLQTLEKANNQSSQSQLVSEAVTAACILAKISSIDILAEAKMGPFWNVVLDSQKQLLLNEKFLSSVGDDVLCSVVTLSEKLILEYPQKMTDKISRPYYRALVYCLTHKSYPVQKQATNTVKRILSLLGGATISLSLAEEYKNLLLTQKASVAIMIATLQGCDPDKDGEKKTIPDKDMEKYVKPVVLVRALVTLTSVEKADPKDSEAIAMTTLLPAHHECLVLANPSVWTDILYQLNLDARKFIQKYTDKCLDLIKTNSPLDQSVQNMISTLVRIGPDYILPQLVEYTSGILGNGELCTITRDEYGMFLCKEGELYDKSLIAQFEKAADVKDSNIKRESKLYSYKDQMAEIELKKEMEKKKGKTKEPIKLTKKQEEMLQAQREKEAEVRKRLSKLDDEVVCCSQILQSCIHGNVNAVSQYTAQVCGSLVPLLKSPLAASHTSQIIMKLGTTVFEDKYLGILVSNVTLRLLEPECEVNKEWTMEPPQAQGKRVIKLLYEQSVSEDAEILPAPVFVIVFYLLRMALERGGEAIGRDEGTMINAIKVITKHAGMRESDGGPDYHPKLLPHYEMIKLLIQVIGTSSSKIQQLASVALVELCDSISGEDNCASASEQEIKLLLEAMKSPCTAVRDSVLQGVGCLISVLPTVDDDYTLGMEIAQRIWVISFDDDENVQSLAESLREKLDLASPYEEMWLPLVEDVIHSEEIVRKGAAKALEKTLECHSDSLPNTLQELINRYEEKLYIPPPVLDSFGRPVGDEAPDQWPARSGIALALENISPLLSAQQIADLFKFYVPKALGDRSPEVRTRMREAALKAINNHGQENVNILLPVFEDFLSSAPDTASYDAVRQSIVILMGSLAKHLDKDDPKVKPIVAQLIGALSTPSQEEAVANCLPPLVPGIKQNAPELVQKLMQLLLEAENYGERRGAAYGLAGLVRGLGITALKQLEIMSTLEQAVKDKKNPRRREGALFAYEMLCTMLGKLFEPYVVHILPHLLLCFGDNSQYVRQAADDTSKAVMSMLTAHGVKLVLPSLLKGLEEDAWRTKAGAVELLGAMAFCAPKQLSACLPSIVPKLGEVLADSHVKVQKAGAQALKQIGSVIRNPEIQAIVPVLLEALQEPSKKTNLCLQTLLETKFVHFIDAPSLALIMPVVERAFQDRNTETRKMAAQIIGNMYSLTDQKDLDPYIEKVIPGLKQSLLDPVPEVRTVSARALGAMVKGMGGAKFDELLKWLMETLKAEQSSVDRSGAAQGLSDVIGGLGVSELQRLMPGIIQTTERSDIPAHVRDGYIMLYIYLPAVFERNFLDYIGPIIPSILKALADESEYVRDTALKAGQRIINMYADTAIELLLPELENGLFDDNWRIRYSSVQLLGDLLYKISGVTGKMTTETAHDDDNFGTESSQKVIMHALGKERRNRVLAGLYMGRSDTALLVRQSALHVWKIIVAHTPQTLREILSTLFSLLLGCLASTSHDKRQVAARTLGDLVKKLGERVLPEIIPILEKGLDSKEADQRQGVCIGLSEIMSSTSRDHVSVFADSLIPTVRRALIDPLPEVRKAAAQTFDNLHANISQRALDEILPDLLDKLDDPVLSEAALDGLKQVMMVKSRVVLPYLIPQLIAPPVNTRALSFLSSVAGDSLSRHLNKVLPALMSTLSQKMNTPEEAQEMENCRSVVLSVQDDIGVRTIMQEFLSTANNSPVAQCWAAVSMLQAFCEKTEADYSDYLPQLFRGLIGLFTNTDEKVLHASWDCLNAVTKKLETANMLQHISDVRQAVRFAVSDYKGKELPGFSLPKKGIAPVLPIFREGILNGSQDLKAQAADGLGELINITSAEALKPSVVNITGPLIRILGDRFTWQVKVAVLETLTLLLAKVGAQLKPFLPQLQTTFLKALNDPQRSVRLKAASALGRLIVIHIRVDPLFTELHTGIKNAADISVKDTMLQALRFCVSGAGKKMSEATRKGIMGTLLGIMGCQEDSTRSVSAGCVGAMCGVLPAEELADVMSQHLLDNESSLDWTLRHARGIALGVALKEAPKELEQYGSDVIKVISALAAADRIPLSLCGYRAAGYLMRKQVEDSVEDPALVALLVKGTKHESNDVKQLVTQIVSYMCAGGQDLPMTTVRTLVPALVMGTKEKNTMVKTNSEYALVAVLKLRKNDALLSSILSALDTGMKESLNEVVCKSLNKLCKQPVPPEENIDDTVLK</sequence>
<dbReference type="GO" id="GO:0005829">
    <property type="term" value="C:cytosol"/>
    <property type="evidence" value="ECO:0007669"/>
    <property type="project" value="TreeGrafter"/>
</dbReference>
<evidence type="ECO:0000256" key="1">
    <source>
        <dbReference type="ARBA" id="ARBA00007366"/>
    </source>
</evidence>
<dbReference type="Pfam" id="PF25801">
    <property type="entry name" value="HEAT_GCN1_C_2"/>
    <property type="match status" value="1"/>
</dbReference>
<dbReference type="FunFam" id="1.25.10.10:FF:000162">
    <property type="entry name" value="GCN1, eIF2 alpha kinase activator homolog"/>
    <property type="match status" value="1"/>
</dbReference>
<keyword evidence="2" id="KW-0597">Phosphoprotein</keyword>
<dbReference type="PANTHER" id="PTHR23346:SF7">
    <property type="entry name" value="STALLED RIBOSOME SENSOR GCN1"/>
    <property type="match status" value="1"/>
</dbReference>
<comment type="similarity">
    <text evidence="1">Belongs to the GCN1 family.</text>
</comment>
<gene>
    <name evidence="8" type="ORF">FSP39_022171</name>
</gene>
<feature type="region of interest" description="Disordered" evidence="6">
    <location>
        <begin position="182"/>
        <end position="217"/>
    </location>
</feature>
<dbReference type="SMART" id="SM01349">
    <property type="entry name" value="TOG"/>
    <property type="match status" value="1"/>
</dbReference>
<feature type="repeat" description="HEAT" evidence="4">
    <location>
        <begin position="2288"/>
        <end position="2325"/>
    </location>
</feature>
<feature type="coiled-coil region" evidence="5">
    <location>
        <begin position="19"/>
        <end position="77"/>
    </location>
</feature>
<keyword evidence="5" id="KW-0175">Coiled coil</keyword>
<evidence type="ECO:0000313" key="9">
    <source>
        <dbReference type="Proteomes" id="UP001186944"/>
    </source>
</evidence>
<proteinExistence type="inferred from homology"/>
<dbReference type="InterPro" id="IPR011989">
    <property type="entry name" value="ARM-like"/>
</dbReference>